<feature type="domain" description="ScoMcrA-like DNA sulfur-binding" evidence="2">
    <location>
        <begin position="115"/>
        <end position="233"/>
    </location>
</feature>
<evidence type="ECO:0000313" key="4">
    <source>
        <dbReference type="EMBL" id="MDR6595795.1"/>
    </source>
</evidence>
<dbReference type="Pfam" id="PF26345">
    <property type="entry name" value="ScoMcrA_N"/>
    <property type="match status" value="1"/>
</dbReference>
<organism evidence="4 5">
    <name type="scientific">Saccharothrix longispora</name>
    <dbReference type="NCBI Taxonomy" id="33920"/>
    <lineage>
        <taxon>Bacteria</taxon>
        <taxon>Bacillati</taxon>
        <taxon>Actinomycetota</taxon>
        <taxon>Actinomycetes</taxon>
        <taxon>Pseudonocardiales</taxon>
        <taxon>Pseudonocardiaceae</taxon>
        <taxon>Saccharothrix</taxon>
    </lineage>
</organism>
<name>A0ABU1PYT1_9PSEU</name>
<evidence type="ECO:0000259" key="2">
    <source>
        <dbReference type="Pfam" id="PF26340"/>
    </source>
</evidence>
<dbReference type="Pfam" id="PF13391">
    <property type="entry name" value="HNH_2"/>
    <property type="match status" value="1"/>
</dbReference>
<feature type="domain" description="ScoMcrA-like N-terminal head" evidence="3">
    <location>
        <begin position="7"/>
        <end position="93"/>
    </location>
</feature>
<dbReference type="Gene3D" id="1.10.30.50">
    <property type="match status" value="1"/>
</dbReference>
<dbReference type="InterPro" id="IPR058807">
    <property type="entry name" value="ScoMcrA_N"/>
</dbReference>
<dbReference type="InterPro" id="IPR058813">
    <property type="entry name" value="DNA-SBD_ScoMcrA"/>
</dbReference>
<dbReference type="EMBL" id="JAVDSG010000001">
    <property type="protein sequence ID" value="MDR6595795.1"/>
    <property type="molecule type" value="Genomic_DNA"/>
</dbReference>
<dbReference type="GO" id="GO:0004519">
    <property type="term" value="F:endonuclease activity"/>
    <property type="evidence" value="ECO:0007669"/>
    <property type="project" value="UniProtKB-KW"/>
</dbReference>
<keyword evidence="5" id="KW-1185">Reference proteome</keyword>
<sequence length="371" mass="41106">MPEVVLSEIRRQDVLDAIARHDELGAEAFLEHYGFREARALLLVHDGRRYPSKAIVGVAHGFLPGRRVLRPRDFTGGIASVVRVLERLRFTVVDLREDRPDSPAEDLLSGLLSLDRTALREPLAALWAIGRVDDGERLHDREGFRTGVGAVLAEFGDGGDPGPAFHDLGRTGVWEIVPVGGTEPRAGFTVRSHEHLRVDVSFRTRAINTVRARFLGAVDDHEALLAFVGLADYARVDARGTTTPGRRPVSGTTVARAREVARHVKALHDNRCQFCGTRLRTAFGFHSEAAHIVGLGVHGGEDVPENVLCLCPNCHVQFDTFALYVDEHEVVRWVHDDAEAGRLRRHPEHHVDPAHLAHQRNLCAIEPVNRL</sequence>
<dbReference type="RefSeq" id="WP_310308876.1">
    <property type="nucleotide sequence ID" value="NZ_BAAAXB010000001.1"/>
</dbReference>
<dbReference type="Proteomes" id="UP001268819">
    <property type="component" value="Unassembled WGS sequence"/>
</dbReference>
<comment type="caution">
    <text evidence="4">The sequence shown here is derived from an EMBL/GenBank/DDBJ whole genome shotgun (WGS) entry which is preliminary data.</text>
</comment>
<protein>
    <submittedName>
        <fullName evidence="4">Restriction endonuclease</fullName>
    </submittedName>
</protein>
<evidence type="ECO:0000313" key="5">
    <source>
        <dbReference type="Proteomes" id="UP001268819"/>
    </source>
</evidence>
<dbReference type="InterPro" id="IPR003615">
    <property type="entry name" value="HNH_nuc"/>
</dbReference>
<gene>
    <name evidence="4" type="ORF">J2S66_004179</name>
</gene>
<proteinExistence type="predicted"/>
<keyword evidence="4" id="KW-0378">Hydrolase</keyword>
<keyword evidence="4" id="KW-0540">Nuclease</keyword>
<reference evidence="4 5" key="1">
    <citation type="submission" date="2023-07" db="EMBL/GenBank/DDBJ databases">
        <title>Sequencing the genomes of 1000 actinobacteria strains.</title>
        <authorList>
            <person name="Klenk H.-P."/>
        </authorList>
    </citation>
    <scope>NUCLEOTIDE SEQUENCE [LARGE SCALE GENOMIC DNA]</scope>
    <source>
        <strain evidence="4 5">DSM 43749</strain>
    </source>
</reference>
<feature type="domain" description="HNH nuclease" evidence="1">
    <location>
        <begin position="272"/>
        <end position="326"/>
    </location>
</feature>
<dbReference type="Pfam" id="PF26340">
    <property type="entry name" value="DNA-SBD_ScoMcrA"/>
    <property type="match status" value="1"/>
</dbReference>
<evidence type="ECO:0000259" key="3">
    <source>
        <dbReference type="Pfam" id="PF26345"/>
    </source>
</evidence>
<evidence type="ECO:0000259" key="1">
    <source>
        <dbReference type="Pfam" id="PF13391"/>
    </source>
</evidence>
<accession>A0ABU1PYT1</accession>
<dbReference type="CDD" id="cd00085">
    <property type="entry name" value="HNHc"/>
    <property type="match status" value="1"/>
</dbReference>
<keyword evidence="4" id="KW-0255">Endonuclease</keyword>